<dbReference type="GO" id="GO:0005886">
    <property type="term" value="C:plasma membrane"/>
    <property type="evidence" value="ECO:0007669"/>
    <property type="project" value="InterPro"/>
</dbReference>
<keyword evidence="1" id="KW-1003">Cell membrane</keyword>
<comment type="caution">
    <text evidence="8">The sequence shown here is derived from an EMBL/GenBank/DDBJ whole genome shotgun (WGS) entry which is preliminary data.</text>
</comment>
<gene>
    <name evidence="8" type="primary">lapA</name>
    <name evidence="8" type="ORF">Tchar_00960</name>
</gene>
<dbReference type="AlphaFoldDB" id="A0A554XH60"/>
<feature type="compositionally biased region" description="Low complexity" evidence="5">
    <location>
        <begin position="76"/>
        <end position="87"/>
    </location>
</feature>
<keyword evidence="9" id="KW-1185">Reference proteome</keyword>
<dbReference type="Proteomes" id="UP000318294">
    <property type="component" value="Unassembled WGS sequence"/>
</dbReference>
<feature type="transmembrane region" description="Helical" evidence="6">
    <location>
        <begin position="39"/>
        <end position="65"/>
    </location>
</feature>
<name>A0A554XH60_9BURK</name>
<evidence type="ECO:0000256" key="3">
    <source>
        <dbReference type="ARBA" id="ARBA00022989"/>
    </source>
</evidence>
<evidence type="ECO:0000256" key="5">
    <source>
        <dbReference type="SAM" id="MobiDB-lite"/>
    </source>
</evidence>
<evidence type="ECO:0000256" key="2">
    <source>
        <dbReference type="ARBA" id="ARBA00022692"/>
    </source>
</evidence>
<reference evidence="8 9" key="1">
    <citation type="submission" date="2019-07" db="EMBL/GenBank/DDBJ databases">
        <title>Tepidimonas charontis SPSP-6 draft genome.</title>
        <authorList>
            <person name="Da Costa M.S."/>
            <person name="Froufe H.J.C."/>
            <person name="Egas C."/>
            <person name="Albuquerque L."/>
        </authorList>
    </citation>
    <scope>NUCLEOTIDE SEQUENCE [LARGE SCALE GENOMIC DNA]</scope>
    <source>
        <strain evidence="8 9">SPSP-6</strain>
    </source>
</reference>
<proteinExistence type="predicted"/>
<keyword evidence="2 6" id="KW-0812">Transmembrane</keyword>
<evidence type="ECO:0000256" key="6">
    <source>
        <dbReference type="SAM" id="Phobius"/>
    </source>
</evidence>
<keyword evidence="4 6" id="KW-0472">Membrane</keyword>
<dbReference type="OrthoDB" id="7066519at2"/>
<evidence type="ECO:0000256" key="1">
    <source>
        <dbReference type="ARBA" id="ARBA00022475"/>
    </source>
</evidence>
<dbReference type="Pfam" id="PF06305">
    <property type="entry name" value="LapA_dom"/>
    <property type="match status" value="1"/>
</dbReference>
<feature type="domain" description="Lipopolysaccharide assembly protein A" evidence="7">
    <location>
        <begin position="23"/>
        <end position="74"/>
    </location>
</feature>
<protein>
    <submittedName>
        <fullName evidence="8">Lipopolysaccharide assembly protein A</fullName>
    </submittedName>
</protein>
<evidence type="ECO:0000313" key="9">
    <source>
        <dbReference type="Proteomes" id="UP000318294"/>
    </source>
</evidence>
<keyword evidence="3 6" id="KW-1133">Transmembrane helix</keyword>
<evidence type="ECO:0000256" key="4">
    <source>
        <dbReference type="ARBA" id="ARBA00023136"/>
    </source>
</evidence>
<dbReference type="RefSeq" id="WP_144327946.1">
    <property type="nucleotide sequence ID" value="NZ_VJON01000010.1"/>
</dbReference>
<organism evidence="8 9">
    <name type="scientific">Tepidimonas charontis</name>
    <dbReference type="NCBI Taxonomy" id="2267262"/>
    <lineage>
        <taxon>Bacteria</taxon>
        <taxon>Pseudomonadati</taxon>
        <taxon>Pseudomonadota</taxon>
        <taxon>Betaproteobacteria</taxon>
        <taxon>Burkholderiales</taxon>
        <taxon>Tepidimonas</taxon>
    </lineage>
</organism>
<dbReference type="InterPro" id="IPR010445">
    <property type="entry name" value="LapA_dom"/>
</dbReference>
<dbReference type="EMBL" id="VJON01000010">
    <property type="protein sequence ID" value="TSE35170.1"/>
    <property type="molecule type" value="Genomic_DNA"/>
</dbReference>
<feature type="region of interest" description="Disordered" evidence="5">
    <location>
        <begin position="75"/>
        <end position="96"/>
    </location>
</feature>
<evidence type="ECO:0000259" key="7">
    <source>
        <dbReference type="Pfam" id="PF06305"/>
    </source>
</evidence>
<sequence length="96" mass="10159">MKVLGWLFKAAAFVLVFALALRNQTPVQVQGLFGAQWEAPLALVLLITLCAGVLLGMAVMVPPWWRATRAARRAADPGAPSAPASRPSPDESAHGI</sequence>
<evidence type="ECO:0000313" key="8">
    <source>
        <dbReference type="EMBL" id="TSE35170.1"/>
    </source>
</evidence>
<accession>A0A554XH60</accession>